<keyword evidence="6 11" id="KW-0378">Hydrolase</keyword>
<comment type="caution">
    <text evidence="11">The sequence shown here is derived from an EMBL/GenBank/DDBJ whole genome shotgun (WGS) entry which is preliminary data.</text>
</comment>
<proteinExistence type="inferred from homology"/>
<dbReference type="Pfam" id="PF00332">
    <property type="entry name" value="Glyco_hydro_17"/>
    <property type="match status" value="1"/>
</dbReference>
<evidence type="ECO:0000256" key="10">
    <source>
        <dbReference type="RuleBase" id="RU004335"/>
    </source>
</evidence>
<gene>
    <name evidence="11" type="ORF">D6D15_08716</name>
</gene>
<dbReference type="InterPro" id="IPR050732">
    <property type="entry name" value="Beta-glucan_modifiers"/>
</dbReference>
<keyword evidence="7" id="KW-0325">Glycoprotein</keyword>
<evidence type="ECO:0000256" key="4">
    <source>
        <dbReference type="ARBA" id="ARBA00022525"/>
    </source>
</evidence>
<evidence type="ECO:0000256" key="5">
    <source>
        <dbReference type="ARBA" id="ARBA00022729"/>
    </source>
</evidence>
<evidence type="ECO:0000256" key="7">
    <source>
        <dbReference type="ARBA" id="ARBA00023180"/>
    </source>
</evidence>
<keyword evidence="4" id="KW-0964">Secreted</keyword>
<name>A0A4S9AWT0_AURPU</name>
<evidence type="ECO:0000313" key="11">
    <source>
        <dbReference type="EMBL" id="THW84609.1"/>
    </source>
</evidence>
<evidence type="ECO:0000256" key="1">
    <source>
        <dbReference type="ARBA" id="ARBA00004191"/>
    </source>
</evidence>
<dbReference type="GO" id="GO:0005975">
    <property type="term" value="P:carbohydrate metabolic process"/>
    <property type="evidence" value="ECO:0007669"/>
    <property type="project" value="InterPro"/>
</dbReference>
<dbReference type="PANTHER" id="PTHR16631:SF14">
    <property type="entry name" value="FAMILY 17 GLUCOSIDASE SCW10-RELATED"/>
    <property type="match status" value="1"/>
</dbReference>
<evidence type="ECO:0000256" key="6">
    <source>
        <dbReference type="ARBA" id="ARBA00022801"/>
    </source>
</evidence>
<dbReference type="EMBL" id="QZAR01000216">
    <property type="protein sequence ID" value="THW84609.1"/>
    <property type="molecule type" value="Genomic_DNA"/>
</dbReference>
<sequence>MFRLNYHYLILFIMMRTGVAALGALSLINLAAAKPSGHHRRHQELHEKRQEVVYETDYSYVTTQLPNVVVFVDENGAPYSTSTEGQAAATSAAAVVASSAPVYTEAAAQPAYSEASSSSVYVAPTPTTLASVYKAAISKESSTEAASTTQAPILSVSAGISYGSQTSSSKAAASSSASSSSGKGPQGYGVVYSPYTDNGGCKSQDEVNSDFAKIHAFTQSNGDNWAFVRTYGTDCNQVSTVLSACEQYDLKIFAGVYDIWDESNFAQELSTMIKAANGDWSRFNTISIGNEVVNSGKVAAGDVKGKVDSARATLSAAGYSGSIVAVDTLVAMVANPDLCKASDYVAVNSHPFFDGNVLAEDSGEFLVQQMQSVSNVCGGKETWITETGWPTQGNNNGVAVPSVQNQKSAIASIKKAVTSNVIWFTAFNDMWKTNSASTFNAEQYWGICN</sequence>
<evidence type="ECO:0000256" key="8">
    <source>
        <dbReference type="ARBA" id="ARBA00023295"/>
    </source>
</evidence>
<keyword evidence="5" id="KW-0732">Signal</keyword>
<dbReference type="GO" id="GO:0042973">
    <property type="term" value="F:glucan endo-1,3-beta-D-glucosidase activity"/>
    <property type="evidence" value="ECO:0007669"/>
    <property type="project" value="TreeGrafter"/>
</dbReference>
<reference evidence="11 12" key="1">
    <citation type="submission" date="2018-10" db="EMBL/GenBank/DDBJ databases">
        <title>Fifty Aureobasidium pullulans genomes reveal a recombining polyextremotolerant generalist.</title>
        <authorList>
            <person name="Gostincar C."/>
            <person name="Turk M."/>
            <person name="Zajc J."/>
            <person name="Gunde-Cimerman N."/>
        </authorList>
    </citation>
    <scope>NUCLEOTIDE SEQUENCE [LARGE SCALE GENOMIC DNA]</scope>
    <source>
        <strain evidence="11 12">EXF-10507</strain>
    </source>
</reference>
<dbReference type="GO" id="GO:0071555">
    <property type="term" value="P:cell wall organization"/>
    <property type="evidence" value="ECO:0007669"/>
    <property type="project" value="UniProtKB-KW"/>
</dbReference>
<dbReference type="AlphaFoldDB" id="A0A4S9AWT0"/>
<dbReference type="InterPro" id="IPR017853">
    <property type="entry name" value="GH"/>
</dbReference>
<dbReference type="SUPFAM" id="SSF51445">
    <property type="entry name" value="(Trans)glycosidases"/>
    <property type="match status" value="1"/>
</dbReference>
<dbReference type="PANTHER" id="PTHR16631">
    <property type="entry name" value="GLUCAN 1,3-BETA-GLUCOSIDASE"/>
    <property type="match status" value="1"/>
</dbReference>
<comment type="subcellular location">
    <subcellularLocation>
        <location evidence="1">Secreted</location>
        <location evidence="1">Cell wall</location>
    </subcellularLocation>
</comment>
<protein>
    <submittedName>
        <fullName evidence="11">Glycoside hydrolase</fullName>
    </submittedName>
</protein>
<evidence type="ECO:0000313" key="12">
    <source>
        <dbReference type="Proteomes" id="UP000304928"/>
    </source>
</evidence>
<organism evidence="11 12">
    <name type="scientific">Aureobasidium pullulans</name>
    <name type="common">Black yeast</name>
    <name type="synonym">Pullularia pullulans</name>
    <dbReference type="NCBI Taxonomy" id="5580"/>
    <lineage>
        <taxon>Eukaryota</taxon>
        <taxon>Fungi</taxon>
        <taxon>Dikarya</taxon>
        <taxon>Ascomycota</taxon>
        <taxon>Pezizomycotina</taxon>
        <taxon>Dothideomycetes</taxon>
        <taxon>Dothideomycetidae</taxon>
        <taxon>Dothideales</taxon>
        <taxon>Saccotheciaceae</taxon>
        <taxon>Aureobasidium</taxon>
    </lineage>
</organism>
<keyword evidence="3" id="KW-0134">Cell wall</keyword>
<evidence type="ECO:0000256" key="3">
    <source>
        <dbReference type="ARBA" id="ARBA00022512"/>
    </source>
</evidence>
<accession>A0A4S9AWT0</accession>
<comment type="similarity">
    <text evidence="2 10">Belongs to the glycosyl hydrolase 17 family.</text>
</comment>
<dbReference type="GO" id="GO:0005576">
    <property type="term" value="C:extracellular region"/>
    <property type="evidence" value="ECO:0007669"/>
    <property type="project" value="TreeGrafter"/>
</dbReference>
<dbReference type="Proteomes" id="UP000304928">
    <property type="component" value="Unassembled WGS sequence"/>
</dbReference>
<dbReference type="InterPro" id="IPR000490">
    <property type="entry name" value="Glyco_hydro_17"/>
</dbReference>
<dbReference type="FunFam" id="3.20.20.80:FF:000111">
    <property type="entry name" value="Soluble cell wall protein"/>
    <property type="match status" value="1"/>
</dbReference>
<keyword evidence="9" id="KW-0961">Cell wall biogenesis/degradation</keyword>
<dbReference type="GO" id="GO:0009277">
    <property type="term" value="C:fungal-type cell wall"/>
    <property type="evidence" value="ECO:0007669"/>
    <property type="project" value="UniProtKB-ARBA"/>
</dbReference>
<dbReference type="Gene3D" id="3.20.20.80">
    <property type="entry name" value="Glycosidases"/>
    <property type="match status" value="1"/>
</dbReference>
<evidence type="ECO:0000256" key="2">
    <source>
        <dbReference type="ARBA" id="ARBA00008773"/>
    </source>
</evidence>
<evidence type="ECO:0000256" key="9">
    <source>
        <dbReference type="ARBA" id="ARBA00023316"/>
    </source>
</evidence>
<dbReference type="GO" id="GO:0009986">
    <property type="term" value="C:cell surface"/>
    <property type="evidence" value="ECO:0007669"/>
    <property type="project" value="TreeGrafter"/>
</dbReference>
<keyword evidence="8" id="KW-0326">Glycosidase</keyword>